<dbReference type="PANTHER" id="PTHR46385">
    <property type="entry name" value="PAIRED MESODERM HOMEOBOX PROTEIN 1-RELATED"/>
    <property type="match status" value="1"/>
</dbReference>
<dbReference type="EMBL" id="JARBDR010000919">
    <property type="protein sequence ID" value="KAJ8300242.1"/>
    <property type="molecule type" value="Genomic_DNA"/>
</dbReference>
<evidence type="ECO:0000259" key="8">
    <source>
        <dbReference type="PROSITE" id="PS50071"/>
    </source>
</evidence>
<sequence length="276" mass="31312">MSSYSLSVQPTEHPFATNFDKVAAYQNALQNNKANFSVSHLLDLEELPSENCAMYANTDPQPGLPTQACTPNLNGSSEGLTELGDDSPSPHQDRQQSQQNQDKNSNDDDKDDKDGKRRRKQRRNRTTFNSTQLAALERVFERTHYPDAFVREELARRVNLSEARVQVWFQNRRAKFRRNERNMMAQRSNMYGRPDNTPIEQPITPRPSAMNTDNLNWYASPAYSPATSSSSCALANHSYTPPPPNIGSSIACLRLKAHEYNSVMQHNPYGHPQMPQ</sequence>
<evidence type="ECO:0000256" key="3">
    <source>
        <dbReference type="ARBA" id="ARBA00023155"/>
    </source>
</evidence>
<dbReference type="SMART" id="SM00389">
    <property type="entry name" value="HOX"/>
    <property type="match status" value="1"/>
</dbReference>
<comment type="caution">
    <text evidence="10">The sequence shown here is derived from an EMBL/GenBank/DDBJ whole genome shotgun (WGS) entry which is preliminary data.</text>
</comment>
<feature type="compositionally biased region" description="Basic and acidic residues" evidence="7">
    <location>
        <begin position="104"/>
        <end position="115"/>
    </location>
</feature>
<dbReference type="InterPro" id="IPR043378">
    <property type="entry name" value="PRRX1/2"/>
</dbReference>
<feature type="compositionally biased region" description="Basic residues" evidence="7">
    <location>
        <begin position="116"/>
        <end position="125"/>
    </location>
</feature>
<comment type="subcellular location">
    <subcellularLocation>
        <location evidence="1 5 6">Nucleus</location>
    </subcellularLocation>
</comment>
<evidence type="ECO:0000313" key="11">
    <source>
        <dbReference type="Proteomes" id="UP001217089"/>
    </source>
</evidence>
<feature type="domain" description="OAR" evidence="9">
    <location>
        <begin position="248"/>
        <end position="261"/>
    </location>
</feature>
<evidence type="ECO:0000256" key="1">
    <source>
        <dbReference type="ARBA" id="ARBA00004123"/>
    </source>
</evidence>
<proteinExistence type="predicted"/>
<dbReference type="InterPro" id="IPR003654">
    <property type="entry name" value="OAR_dom"/>
</dbReference>
<evidence type="ECO:0000256" key="6">
    <source>
        <dbReference type="RuleBase" id="RU000682"/>
    </source>
</evidence>
<dbReference type="InterPro" id="IPR001356">
    <property type="entry name" value="HD"/>
</dbReference>
<dbReference type="PROSITE" id="PS50071">
    <property type="entry name" value="HOMEOBOX_2"/>
    <property type="match status" value="1"/>
</dbReference>
<keyword evidence="3 5" id="KW-0371">Homeobox</keyword>
<dbReference type="PROSITE" id="PS50803">
    <property type="entry name" value="OAR"/>
    <property type="match status" value="1"/>
</dbReference>
<feature type="compositionally biased region" description="Polar residues" evidence="7">
    <location>
        <begin position="67"/>
        <end position="79"/>
    </location>
</feature>
<feature type="domain" description="Homeobox" evidence="8">
    <location>
        <begin position="119"/>
        <end position="179"/>
    </location>
</feature>
<organism evidence="10 11">
    <name type="scientific">Tegillarca granosa</name>
    <name type="common">Malaysian cockle</name>
    <name type="synonym">Anadara granosa</name>
    <dbReference type="NCBI Taxonomy" id="220873"/>
    <lineage>
        <taxon>Eukaryota</taxon>
        <taxon>Metazoa</taxon>
        <taxon>Spiralia</taxon>
        <taxon>Lophotrochozoa</taxon>
        <taxon>Mollusca</taxon>
        <taxon>Bivalvia</taxon>
        <taxon>Autobranchia</taxon>
        <taxon>Pteriomorphia</taxon>
        <taxon>Arcoida</taxon>
        <taxon>Arcoidea</taxon>
        <taxon>Arcidae</taxon>
        <taxon>Tegillarca</taxon>
    </lineage>
</organism>
<evidence type="ECO:0000256" key="4">
    <source>
        <dbReference type="ARBA" id="ARBA00023242"/>
    </source>
</evidence>
<evidence type="ECO:0000256" key="7">
    <source>
        <dbReference type="SAM" id="MobiDB-lite"/>
    </source>
</evidence>
<feature type="DNA-binding region" description="Homeobox" evidence="5">
    <location>
        <begin position="121"/>
        <end position="180"/>
    </location>
</feature>
<dbReference type="Proteomes" id="UP001217089">
    <property type="component" value="Unassembled WGS sequence"/>
</dbReference>
<dbReference type="Gene3D" id="1.10.10.60">
    <property type="entry name" value="Homeodomain-like"/>
    <property type="match status" value="1"/>
</dbReference>
<dbReference type="PANTHER" id="PTHR46385:SF4">
    <property type="entry name" value="PAIRED MESODERM HOMEOBOX PROTEIN 2-LIKE ISOFORM X1"/>
    <property type="match status" value="1"/>
</dbReference>
<dbReference type="InterPro" id="IPR009057">
    <property type="entry name" value="Homeodomain-like_sf"/>
</dbReference>
<evidence type="ECO:0000259" key="9">
    <source>
        <dbReference type="PROSITE" id="PS50803"/>
    </source>
</evidence>
<name>A0ABQ9E8P4_TEGGR</name>
<dbReference type="InterPro" id="IPR017970">
    <property type="entry name" value="Homeobox_CS"/>
</dbReference>
<gene>
    <name evidence="10" type="ORF">KUTeg_021761</name>
</gene>
<dbReference type="Pfam" id="PF00046">
    <property type="entry name" value="Homeodomain"/>
    <property type="match status" value="1"/>
</dbReference>
<dbReference type="CDD" id="cd00086">
    <property type="entry name" value="homeodomain"/>
    <property type="match status" value="1"/>
</dbReference>
<reference evidence="10 11" key="1">
    <citation type="submission" date="2022-12" db="EMBL/GenBank/DDBJ databases">
        <title>Chromosome-level genome of Tegillarca granosa.</title>
        <authorList>
            <person name="Kim J."/>
        </authorList>
    </citation>
    <scope>NUCLEOTIDE SEQUENCE [LARGE SCALE GENOMIC DNA]</scope>
    <source>
        <strain evidence="10">Teg-2019</strain>
        <tissue evidence="10">Adductor muscle</tissue>
    </source>
</reference>
<evidence type="ECO:0000256" key="5">
    <source>
        <dbReference type="PROSITE-ProRule" id="PRU00108"/>
    </source>
</evidence>
<keyword evidence="11" id="KW-1185">Reference proteome</keyword>
<keyword evidence="2 5" id="KW-0238">DNA-binding</keyword>
<dbReference type="Pfam" id="PF03826">
    <property type="entry name" value="OAR"/>
    <property type="match status" value="1"/>
</dbReference>
<evidence type="ECO:0000256" key="2">
    <source>
        <dbReference type="ARBA" id="ARBA00023125"/>
    </source>
</evidence>
<keyword evidence="4 5" id="KW-0539">Nucleus</keyword>
<feature type="region of interest" description="Disordered" evidence="7">
    <location>
        <begin position="53"/>
        <end position="130"/>
    </location>
</feature>
<accession>A0ABQ9E8P4</accession>
<protein>
    <submittedName>
        <fullName evidence="10">Uncharacterized protein</fullName>
    </submittedName>
</protein>
<dbReference type="SUPFAM" id="SSF46689">
    <property type="entry name" value="Homeodomain-like"/>
    <property type="match status" value="1"/>
</dbReference>
<evidence type="ECO:0000313" key="10">
    <source>
        <dbReference type="EMBL" id="KAJ8300242.1"/>
    </source>
</evidence>
<dbReference type="PROSITE" id="PS00027">
    <property type="entry name" value="HOMEOBOX_1"/>
    <property type="match status" value="1"/>
</dbReference>